<keyword evidence="1 3" id="KW-0813">Transport</keyword>
<keyword evidence="4" id="KW-0175">Coiled coil</keyword>
<keyword evidence="8" id="KW-1185">Reference proteome</keyword>
<dbReference type="PANTHER" id="PTHR42953">
    <property type="entry name" value="HIGH-AFFINITY ZINC UPTAKE SYSTEM PROTEIN ZNUA-RELATED"/>
    <property type="match status" value="1"/>
</dbReference>
<evidence type="ECO:0000256" key="4">
    <source>
        <dbReference type="SAM" id="Coils"/>
    </source>
</evidence>
<dbReference type="InterPro" id="IPR006129">
    <property type="entry name" value="AdhesinB"/>
</dbReference>
<dbReference type="OrthoDB" id="9810636at2"/>
<evidence type="ECO:0000256" key="6">
    <source>
        <dbReference type="SAM" id="Phobius"/>
    </source>
</evidence>
<dbReference type="Proteomes" id="UP000198892">
    <property type="component" value="Unassembled WGS sequence"/>
</dbReference>
<feature type="compositionally biased region" description="Basic and acidic residues" evidence="5">
    <location>
        <begin position="365"/>
        <end position="375"/>
    </location>
</feature>
<proteinExistence type="inferred from homology"/>
<comment type="similarity">
    <text evidence="3">Belongs to the bacterial solute-binding protein 9 family.</text>
</comment>
<evidence type="ECO:0000313" key="7">
    <source>
        <dbReference type="EMBL" id="SFQ13493.1"/>
    </source>
</evidence>
<dbReference type="Pfam" id="PF01297">
    <property type="entry name" value="ZnuA"/>
    <property type="match status" value="1"/>
</dbReference>
<dbReference type="GO" id="GO:0046872">
    <property type="term" value="F:metal ion binding"/>
    <property type="evidence" value="ECO:0007669"/>
    <property type="project" value="InterPro"/>
</dbReference>
<accession>A0A1I5W1E9</accession>
<dbReference type="SUPFAM" id="SSF53807">
    <property type="entry name" value="Helical backbone' metal receptor"/>
    <property type="match status" value="1"/>
</dbReference>
<keyword evidence="6" id="KW-0812">Transmembrane</keyword>
<dbReference type="PANTHER" id="PTHR42953:SF8">
    <property type="entry name" value="ZINT DOMAIN-CONTAINING PROTEIN"/>
    <property type="match status" value="1"/>
</dbReference>
<dbReference type="InterPro" id="IPR006128">
    <property type="entry name" value="Lipoprotein_PsaA-like"/>
</dbReference>
<feature type="compositionally biased region" description="Low complexity" evidence="5">
    <location>
        <begin position="341"/>
        <end position="364"/>
    </location>
</feature>
<dbReference type="GO" id="GO:0030001">
    <property type="term" value="P:metal ion transport"/>
    <property type="evidence" value="ECO:0007669"/>
    <property type="project" value="InterPro"/>
</dbReference>
<evidence type="ECO:0000256" key="2">
    <source>
        <dbReference type="ARBA" id="ARBA00022729"/>
    </source>
</evidence>
<dbReference type="InterPro" id="IPR050492">
    <property type="entry name" value="Bact_metal-bind_prot9"/>
</dbReference>
<reference evidence="8" key="1">
    <citation type="submission" date="2016-10" db="EMBL/GenBank/DDBJ databases">
        <authorList>
            <person name="Varghese N."/>
            <person name="Submissions S."/>
        </authorList>
    </citation>
    <scope>NUCLEOTIDE SEQUENCE [LARGE SCALE GENOMIC DNA]</scope>
    <source>
        <strain evidence="8">S7</strain>
    </source>
</reference>
<evidence type="ECO:0000256" key="3">
    <source>
        <dbReference type="RuleBase" id="RU003512"/>
    </source>
</evidence>
<feature type="compositionally biased region" description="Basic and acidic residues" evidence="5">
    <location>
        <begin position="149"/>
        <end position="162"/>
    </location>
</feature>
<protein>
    <submittedName>
        <fullName evidence="7">Zinc transport system substrate-binding protein</fullName>
    </submittedName>
</protein>
<feature type="coiled-coil region" evidence="4">
    <location>
        <begin position="199"/>
        <end position="226"/>
    </location>
</feature>
<evidence type="ECO:0000256" key="1">
    <source>
        <dbReference type="ARBA" id="ARBA00022448"/>
    </source>
</evidence>
<dbReference type="STRING" id="1884432.SAMN05518683_11833"/>
<evidence type="ECO:0000256" key="5">
    <source>
        <dbReference type="SAM" id="MobiDB-lite"/>
    </source>
</evidence>
<dbReference type="RefSeq" id="WP_093338431.1">
    <property type="nucleotide sequence ID" value="NZ_FOXD01000018.1"/>
</dbReference>
<feature type="transmembrane region" description="Helical" evidence="6">
    <location>
        <begin position="7"/>
        <end position="26"/>
    </location>
</feature>
<name>A0A1I5W1E9_9BACI</name>
<evidence type="ECO:0000313" key="8">
    <source>
        <dbReference type="Proteomes" id="UP000198892"/>
    </source>
</evidence>
<dbReference type="PRINTS" id="PR00690">
    <property type="entry name" value="ADHESNFAMILY"/>
</dbReference>
<feature type="region of interest" description="Disordered" evidence="5">
    <location>
        <begin position="27"/>
        <end position="48"/>
    </location>
</feature>
<dbReference type="Gene3D" id="3.40.50.1980">
    <property type="entry name" value="Nitrogenase molybdenum iron protein domain"/>
    <property type="match status" value="2"/>
</dbReference>
<organism evidence="7 8">
    <name type="scientific">Salibacterium halotolerans</name>
    <dbReference type="NCBI Taxonomy" id="1884432"/>
    <lineage>
        <taxon>Bacteria</taxon>
        <taxon>Bacillati</taxon>
        <taxon>Bacillota</taxon>
        <taxon>Bacilli</taxon>
        <taxon>Bacillales</taxon>
        <taxon>Bacillaceae</taxon>
    </lineage>
</organism>
<keyword evidence="6" id="KW-1133">Transmembrane helix</keyword>
<keyword evidence="6" id="KW-0472">Membrane</keyword>
<dbReference type="EMBL" id="FOXD01000018">
    <property type="protein sequence ID" value="SFQ13493.1"/>
    <property type="molecule type" value="Genomic_DNA"/>
</dbReference>
<sequence length="375" mass="41173">MKRQGLIYFLITAVIMIVAACGGGQVGQNASQDNADEGTNGESNQEQEPLQVYTTLFAWQDFTEKIGGDQVEVTNIVPAGADLHSYEPTSQTMIDMAESDLFVMNGAGMEGFAEAVNDTMEEEGIPSLEVTSSMDLREFSGGHNHSHNHSHDHSGEGEESGHSHSHGSVDPHAWLDPVRAQGAVDTIKNKLIELRPEQESLFEENASELKNRLSDLDEKFSQLAESAGHNRFIVSHAAYGYWEDRYGLEQISVSGLAPSSEPSQKELRNIISTVESEGIEHVMFEQNVTSKVTEVIQNEVGAEALQLHNLSVRTEEEIQNNEDYFDLMQQNLDNLQTALEAASANQSSSSNQGGSNEETEGNNSHSHDHSHDHSH</sequence>
<dbReference type="PROSITE" id="PS51257">
    <property type="entry name" value="PROKAR_LIPOPROTEIN"/>
    <property type="match status" value="1"/>
</dbReference>
<dbReference type="InterPro" id="IPR006127">
    <property type="entry name" value="ZnuA-like"/>
</dbReference>
<dbReference type="GO" id="GO:0007155">
    <property type="term" value="P:cell adhesion"/>
    <property type="evidence" value="ECO:0007669"/>
    <property type="project" value="InterPro"/>
</dbReference>
<dbReference type="PRINTS" id="PR00691">
    <property type="entry name" value="ADHESINB"/>
</dbReference>
<gene>
    <name evidence="7" type="ORF">SAMN05518683_11833</name>
</gene>
<keyword evidence="2" id="KW-0732">Signal</keyword>
<feature type="region of interest" description="Disordered" evidence="5">
    <location>
        <begin position="340"/>
        <end position="375"/>
    </location>
</feature>
<feature type="region of interest" description="Disordered" evidence="5">
    <location>
        <begin position="137"/>
        <end position="173"/>
    </location>
</feature>
<dbReference type="AlphaFoldDB" id="A0A1I5W1E9"/>